<comment type="caution">
    <text evidence="4">The sequence shown here is derived from an EMBL/GenBank/DDBJ whole genome shotgun (WGS) entry which is preliminary data.</text>
</comment>
<dbReference type="Pfam" id="PF02056">
    <property type="entry name" value="Glyco_hydro_4"/>
    <property type="match status" value="1"/>
</dbReference>
<keyword evidence="4" id="KW-0378">Hydrolase</keyword>
<evidence type="ECO:0000256" key="3">
    <source>
        <dbReference type="PIRSR" id="PIRSR601088-4"/>
    </source>
</evidence>
<accession>G4M6D8</accession>
<keyword evidence="1" id="KW-0520">NAD</keyword>
<dbReference type="AlphaFoldDB" id="G4M6D8"/>
<sequence length="209" mass="22625">MNTLAVIGGSSPFTVELFHQLALTELREQPYALSLHGRNFDALELVRYFAAATLPAWRILATPDLDEALADANIVVHQARYGGLEGRFQDELLAATLDTLVDETLGPGGLHIAVLLGHAPSITCTANISSSGDIAQERMVRLDRSKLTIKSPGQPPPLVAAWMDRFRRHEESVLTATRCRTRAAVIAALKLNPLIGCDQVPIAADLIDV</sequence>
<name>G4M6D8_9BURK</name>
<feature type="binding site" evidence="2">
    <location>
        <position position="87"/>
    </location>
    <ligand>
        <name>substrate</name>
    </ligand>
</feature>
<dbReference type="Gene3D" id="3.40.50.720">
    <property type="entry name" value="NAD(P)-binding Rossmann-like Domain"/>
    <property type="match status" value="1"/>
</dbReference>
<dbReference type="EMBL" id="CAFE01000061">
    <property type="protein sequence ID" value="CCD36715.1"/>
    <property type="molecule type" value="Genomic_DNA"/>
</dbReference>
<dbReference type="Proteomes" id="UP000003511">
    <property type="component" value="Unassembled WGS sequence"/>
</dbReference>
<dbReference type="PRINTS" id="PR00732">
    <property type="entry name" value="GLHYDRLASE4"/>
</dbReference>
<dbReference type="HOGENOM" id="CLU_1313525_0_0_4"/>
<proteinExistence type="predicted"/>
<evidence type="ECO:0000313" key="5">
    <source>
        <dbReference type="Proteomes" id="UP000003511"/>
    </source>
</evidence>
<gene>
    <name evidence="4" type="ORF">BKIR_c149_4876</name>
</gene>
<dbReference type="BioCyc" id="CBUR1055526:G10QW-289-MONOMER"/>
<dbReference type="InterPro" id="IPR001088">
    <property type="entry name" value="Glyco_hydro_4"/>
</dbReference>
<feature type="site" description="Increases basicity of active site Tyr" evidence="3">
    <location>
        <position position="103"/>
    </location>
</feature>
<keyword evidence="5" id="KW-1185">Reference proteome</keyword>
<evidence type="ECO:0000256" key="2">
    <source>
        <dbReference type="PIRSR" id="PIRSR601088-2"/>
    </source>
</evidence>
<evidence type="ECO:0000313" key="4">
    <source>
        <dbReference type="EMBL" id="CCD36715.1"/>
    </source>
</evidence>
<dbReference type="GO" id="GO:0005975">
    <property type="term" value="P:carbohydrate metabolic process"/>
    <property type="evidence" value="ECO:0007669"/>
    <property type="project" value="InterPro"/>
</dbReference>
<reference evidence="4 5" key="1">
    <citation type="submission" date="2011-09" db="EMBL/GenBank/DDBJ databases">
        <authorList>
            <person name="Carlier A."/>
        </authorList>
    </citation>
    <scope>NUCLEOTIDE SEQUENCE [LARGE SCALE GENOMIC DNA]</scope>
    <source>
        <strain evidence="4 5">UZHbot1</strain>
    </source>
</reference>
<protein>
    <submittedName>
        <fullName evidence="4">Putative glycoside hydrolase</fullName>
    </submittedName>
</protein>
<evidence type="ECO:0000256" key="1">
    <source>
        <dbReference type="ARBA" id="ARBA00023027"/>
    </source>
</evidence>
<dbReference type="InterPro" id="IPR036291">
    <property type="entry name" value="NAD(P)-bd_dom_sf"/>
</dbReference>
<organism evidence="4 5">
    <name type="scientific">Candidatus Paraburkholderia kirkii UZHbot1</name>
    <dbReference type="NCBI Taxonomy" id="1055526"/>
    <lineage>
        <taxon>Bacteria</taxon>
        <taxon>Pseudomonadati</taxon>
        <taxon>Pseudomonadota</taxon>
        <taxon>Betaproteobacteria</taxon>
        <taxon>Burkholderiales</taxon>
        <taxon>Burkholderiaceae</taxon>
        <taxon>Paraburkholderia</taxon>
    </lineage>
</organism>
<dbReference type="PANTHER" id="PTHR32092:SF5">
    <property type="entry name" value="6-PHOSPHO-BETA-GLUCOSIDASE"/>
    <property type="match status" value="1"/>
</dbReference>
<reference evidence="4 5" key="2">
    <citation type="submission" date="2011-10" db="EMBL/GenBank/DDBJ databases">
        <title>Draft genome sequence of Candidatus Burkholderia kirkii.</title>
        <authorList>
            <person name="Carlier A.L."/>
            <person name="Eberl L."/>
        </authorList>
    </citation>
    <scope>NUCLEOTIDE SEQUENCE [LARGE SCALE GENOMIC DNA]</scope>
    <source>
        <strain evidence="4 5">UZHbot1</strain>
    </source>
</reference>
<dbReference type="SUPFAM" id="SSF51735">
    <property type="entry name" value="NAD(P)-binding Rossmann-fold domains"/>
    <property type="match status" value="1"/>
</dbReference>
<dbReference type="GO" id="GO:0004553">
    <property type="term" value="F:hydrolase activity, hydrolyzing O-glycosyl compounds"/>
    <property type="evidence" value="ECO:0007669"/>
    <property type="project" value="InterPro"/>
</dbReference>
<dbReference type="STRING" id="1055526.BKIR_c149_4876"/>
<dbReference type="PANTHER" id="PTHR32092">
    <property type="entry name" value="6-PHOSPHO-BETA-GLUCOSIDASE-RELATED"/>
    <property type="match status" value="1"/>
</dbReference>